<dbReference type="RefSeq" id="WP_113867422.1">
    <property type="nucleotide sequence ID" value="NZ_BAABQN010000002.1"/>
</dbReference>
<dbReference type="Proteomes" id="UP000252254">
    <property type="component" value="Unassembled WGS sequence"/>
</dbReference>
<evidence type="ECO:0000313" key="3">
    <source>
        <dbReference type="Proteomes" id="UP000252254"/>
    </source>
</evidence>
<dbReference type="InterPro" id="IPR000182">
    <property type="entry name" value="GNAT_dom"/>
</dbReference>
<sequence length="244" mass="28642">MRNLEIKKLEWESKFWEVDIYGIKRDFSISNNKINMKFPQDNSCFIIQELVAVEQVDYINQLEALGFRFIENKINLVKKVQDSSSVLADHVIRSLNINEVAKYKNEFFELYGEVSRFLIFGKNKVNQFYYKWVFKSVKGELDDGCFGYYIGEELAGFITYRIVDQKLIVGLIGVFSKFQGRKISQYLLNYINSHALQNNCIEICIATQGKNIRAINAYIKNGFYIEEIKNWYYLIGGEEQNDKL</sequence>
<name>A0A366EDW8_9BACI</name>
<dbReference type="PROSITE" id="PS51186">
    <property type="entry name" value="GNAT"/>
    <property type="match status" value="1"/>
</dbReference>
<gene>
    <name evidence="2" type="ORF">DES48_102379</name>
</gene>
<keyword evidence="3" id="KW-1185">Reference proteome</keyword>
<keyword evidence="2" id="KW-0808">Transferase</keyword>
<protein>
    <submittedName>
        <fullName evidence="2">Acetyltransferase (GNAT) family protein</fullName>
    </submittedName>
</protein>
<evidence type="ECO:0000259" key="1">
    <source>
        <dbReference type="PROSITE" id="PS51186"/>
    </source>
</evidence>
<organism evidence="2 3">
    <name type="scientific">Paraliobacillus ryukyuensis</name>
    <dbReference type="NCBI Taxonomy" id="200904"/>
    <lineage>
        <taxon>Bacteria</taxon>
        <taxon>Bacillati</taxon>
        <taxon>Bacillota</taxon>
        <taxon>Bacilli</taxon>
        <taxon>Bacillales</taxon>
        <taxon>Bacillaceae</taxon>
        <taxon>Paraliobacillus</taxon>
    </lineage>
</organism>
<dbReference type="AlphaFoldDB" id="A0A366EDW8"/>
<accession>A0A366EDW8</accession>
<dbReference type="SUPFAM" id="SSF55729">
    <property type="entry name" value="Acyl-CoA N-acyltransferases (Nat)"/>
    <property type="match status" value="1"/>
</dbReference>
<dbReference type="EMBL" id="QNRI01000002">
    <property type="protein sequence ID" value="RBP00614.1"/>
    <property type="molecule type" value="Genomic_DNA"/>
</dbReference>
<reference evidence="2 3" key="1">
    <citation type="submission" date="2018-06" db="EMBL/GenBank/DDBJ databases">
        <title>Genomic Encyclopedia of Type Strains, Phase IV (KMG-IV): sequencing the most valuable type-strain genomes for metagenomic binning, comparative biology and taxonomic classification.</title>
        <authorList>
            <person name="Goeker M."/>
        </authorList>
    </citation>
    <scope>NUCLEOTIDE SEQUENCE [LARGE SCALE GENOMIC DNA]</scope>
    <source>
        <strain evidence="2 3">DSM 15140</strain>
    </source>
</reference>
<dbReference type="InterPro" id="IPR016181">
    <property type="entry name" value="Acyl_CoA_acyltransferase"/>
</dbReference>
<dbReference type="OrthoDB" id="46888at2"/>
<dbReference type="CDD" id="cd04301">
    <property type="entry name" value="NAT_SF"/>
    <property type="match status" value="1"/>
</dbReference>
<feature type="domain" description="N-acetyltransferase" evidence="1">
    <location>
        <begin position="95"/>
        <end position="244"/>
    </location>
</feature>
<proteinExistence type="predicted"/>
<dbReference type="Gene3D" id="3.40.630.30">
    <property type="match status" value="1"/>
</dbReference>
<evidence type="ECO:0000313" key="2">
    <source>
        <dbReference type="EMBL" id="RBP00614.1"/>
    </source>
</evidence>
<comment type="caution">
    <text evidence="2">The sequence shown here is derived from an EMBL/GenBank/DDBJ whole genome shotgun (WGS) entry which is preliminary data.</text>
</comment>
<dbReference type="GO" id="GO:0016747">
    <property type="term" value="F:acyltransferase activity, transferring groups other than amino-acyl groups"/>
    <property type="evidence" value="ECO:0007669"/>
    <property type="project" value="InterPro"/>
</dbReference>
<dbReference type="Pfam" id="PF00583">
    <property type="entry name" value="Acetyltransf_1"/>
    <property type="match status" value="1"/>
</dbReference>